<dbReference type="Proteomes" id="UP000179807">
    <property type="component" value="Unassembled WGS sequence"/>
</dbReference>
<name>A0A1J4KJM8_9EUKA</name>
<proteinExistence type="predicted"/>
<protein>
    <submittedName>
        <fullName evidence="1">Uncharacterized protein</fullName>
    </submittedName>
</protein>
<dbReference type="GeneID" id="94824573"/>
<evidence type="ECO:0000313" key="2">
    <source>
        <dbReference type="Proteomes" id="UP000179807"/>
    </source>
</evidence>
<evidence type="ECO:0000313" key="1">
    <source>
        <dbReference type="EMBL" id="OHT11144.1"/>
    </source>
</evidence>
<gene>
    <name evidence="1" type="ORF">TRFO_01036</name>
</gene>
<dbReference type="OrthoDB" id="10691745at2759"/>
<dbReference type="EMBL" id="MLAK01000593">
    <property type="protein sequence ID" value="OHT11144.1"/>
    <property type="molecule type" value="Genomic_DNA"/>
</dbReference>
<reference evidence="1" key="1">
    <citation type="submission" date="2016-10" db="EMBL/GenBank/DDBJ databases">
        <authorList>
            <person name="Benchimol M."/>
            <person name="Almeida L.G."/>
            <person name="Vasconcelos A.T."/>
            <person name="Perreira-Neves A."/>
            <person name="Rosa I.A."/>
            <person name="Tasca T."/>
            <person name="Bogo M.R."/>
            <person name="de Souza W."/>
        </authorList>
    </citation>
    <scope>NUCLEOTIDE SEQUENCE [LARGE SCALE GENOMIC DNA]</scope>
    <source>
        <strain evidence="1">K</strain>
    </source>
</reference>
<dbReference type="RefSeq" id="XP_068364280.1">
    <property type="nucleotide sequence ID" value="XM_068489869.1"/>
</dbReference>
<organism evidence="1 2">
    <name type="scientific">Tritrichomonas foetus</name>
    <dbReference type="NCBI Taxonomy" id="1144522"/>
    <lineage>
        <taxon>Eukaryota</taxon>
        <taxon>Metamonada</taxon>
        <taxon>Parabasalia</taxon>
        <taxon>Tritrichomonadida</taxon>
        <taxon>Tritrichomonadidae</taxon>
        <taxon>Tritrichomonas</taxon>
    </lineage>
</organism>
<keyword evidence="2" id="KW-1185">Reference proteome</keyword>
<accession>A0A1J4KJM8</accession>
<dbReference type="VEuPathDB" id="TrichDB:TRFO_01036"/>
<sequence length="1939" mass="225066">MHHSNTYEKDKAAILLVLTNLSEPLYNYISNLIKNNPCSNSSNCIRKELIHYLNYLSPFSTQIDTLIKKCVSLLILNPNECFPGLFSYIKQTNLEPKSKFSKTKLLSSHYLTRLDSEYPDPSFTFRCIAYFVIDKLFATIFQQLLDRIQNNPNFDLNHLFNEYFFFLMDERDENALILKNINNSIWSKVVHVLSILKPNETFLLFVDIFSIPQRKEHEFIFSYNFFRSISTVNMHDSGIDSFSQLNHLIQSIESIFQQTSTLNEIHLSASLFLMNLIASILINNNQISSKFLPIILKLVTKSLTTSPAALPIAVVFLKFGNKLKIQFSSGQIISSALDHLNYTTGSISLILHTFSQLLSHNSFNDIYYSGIKFLPNLINENDIQSSANDSSEDNANSITSRQSLIPFDRAQKVFQRIISFGSFNHVNFELVNFLVQFAAFDFPNFVKFNLKEFNTPIFLKFNATAIFDFFRYILIDDSLKFIFPDAFEQFQKNIKNLFSLYVKTTPSKIEAVIYSTPTFEKIEKNHILEQFIPNSVSFSQCNTKLKNDISIWAKLYCGKRTYIFEEYKSFQNCRNCSYQKENQPISSLFSLIPLIEENDDFISHIIPFIFSFSPQISAISVYVIRDFLIKKPTFLIKVVDVIINDEIESIESFYNLLSFLDIFFDACLNSPNYKNDPSVIDFQEIFYKIEQIIIISLCSNYCEIRTKAFSIIDKLNIKYFDVECFRTFSKKLNYLLQHCEQKLNIDDLPHRSYREIALSHFEILHSIYFSVMIEQSDIKLNNYHFINKACLKLKQKLNELNTKSNNQSDSSSDATFKNNNVSNSLIVEKSNDFEYLFYMNLLTLVSLKDESSNSQELIDAFHKIKDKTMLCSYASSLKDILAITSIFKQQPLIMLTIALIIWQRFPNDDTISTFLNISIKIINDLPVGILKRVENEKDDSKVVISILKLLAKMFNHFSKEHEKSTSGPYLRRFLSEDAFIYFKCENFEEDIFDFCLNAAVSEIYSLIGKKALEMICKVTSLYEKPLRYFDVLKKFPNAMNSIIGQSPQFIDYLFDQIKFDESAISILSSVFKNFATISEGTDLLIEKINSSLIETSDIEFTKLIYGLTGRILAVALWNFPSFESLNILKNVIISMIFIKKTTNKKFIKENVLKELFTILDSQENDFDKLNILLSDLFQFCLDQFLKEAFSLLSNEFDLKHKLRFIQALKYWLEKVKIDDLNSDWISEKHSLSLSPETESCFYCLPSYLFVEIFCSLDLLDLSDSLIRNNANSLLILGIHQKQAKLITRIIQILPEKIDFISHFFGIDFWRYQVCQLGKYGVKYFNEITADFLDTFNSEKTTEDETNYANDFSNITDFLLQQVLPTFIFPCTFDDADHISHLLFKLYQRVSSFCVAFQNRDSTKALMNDFPMLIRYVDFDCLFAWATKCGDLEASYSAVDFLINNFDCFLENQINSQKIEIVMETITILVLAINEKNNVKSTKITGDNDFSYTPYYKYIASMIKLLTQLNLTFTNQQLQNKNIMNNDSLIGVKELNSKVFWFICEFIEAADKDFGPIFANVTDSLYQHALNYIPKICSFAHFEGIFNKLTKHDAVISQNCLPNSFDNVVFVAKYLFVNKMYKALIGCDYVNGDKGAISTVFLFLIPFVTSPQDEIITHAYRLLNLEKEPFLDNQDQNSKQNCIHELVNTFISSFDISFLPILLKFYLFVVKYSPHSSYISNVYDVCTSILNSLGNSIEIGLFSRLINIILRNRSEYSSKSACLFLEAFRKYGEFNNVVFPPHDPRFPVNSLVFDIFKYEEKANLYFPVEYSFLSLDFIQKIREKCSNLKIQPFSKWDEKCFKAELSRDDLHTDEVSSDIIKFNGEDVDNFLMFIRNLLNNNKKMTKFENQISHCVSKCNDRYNSQMTEEESKLLFVDPKLFTPDKDEILTIGSPEFPLRF</sequence>
<comment type="caution">
    <text evidence="1">The sequence shown here is derived from an EMBL/GenBank/DDBJ whole genome shotgun (WGS) entry which is preliminary data.</text>
</comment>